<organism evidence="3 4">
    <name type="scientific">Cupriavidus basilensis</name>
    <dbReference type="NCBI Taxonomy" id="68895"/>
    <lineage>
        <taxon>Bacteria</taxon>
        <taxon>Pseudomonadati</taxon>
        <taxon>Pseudomonadota</taxon>
        <taxon>Betaproteobacteria</taxon>
        <taxon>Burkholderiales</taxon>
        <taxon>Burkholderiaceae</taxon>
        <taxon>Cupriavidus</taxon>
    </lineage>
</organism>
<name>A0ABT6B2U8_9BURK</name>
<dbReference type="Gene3D" id="3.10.20.440">
    <property type="entry name" value="2Fe-2S iron-sulphur cluster binding domain, sarcosine oxidase, alpha subunit, N-terminal domain"/>
    <property type="match status" value="1"/>
</dbReference>
<sequence>MTVVLDARALRVPAGMTVAAALACSDWPFARRSCGNHPRAPFCGMGVCQECRMTIDGQRRLACQTVCREGMVLERTP</sequence>
<evidence type="ECO:0000259" key="2">
    <source>
        <dbReference type="PROSITE" id="PS51085"/>
    </source>
</evidence>
<gene>
    <name evidence="3" type="ORF">P3W85_35880</name>
</gene>
<comment type="caution">
    <text evidence="3">The sequence shown here is derived from an EMBL/GenBank/DDBJ whole genome shotgun (WGS) entry which is preliminary data.</text>
</comment>
<keyword evidence="1" id="KW-0560">Oxidoreductase</keyword>
<evidence type="ECO:0000313" key="3">
    <source>
        <dbReference type="EMBL" id="MDF3838271.1"/>
    </source>
</evidence>
<dbReference type="InterPro" id="IPR001041">
    <property type="entry name" value="2Fe-2S_ferredoxin-type"/>
</dbReference>
<accession>A0ABT6B2U8</accession>
<dbReference type="Proteomes" id="UP001216674">
    <property type="component" value="Unassembled WGS sequence"/>
</dbReference>
<evidence type="ECO:0000256" key="1">
    <source>
        <dbReference type="ARBA" id="ARBA00023002"/>
    </source>
</evidence>
<dbReference type="EMBL" id="JARJLM010000576">
    <property type="protein sequence ID" value="MDF3838271.1"/>
    <property type="molecule type" value="Genomic_DNA"/>
</dbReference>
<proteinExistence type="predicted"/>
<reference evidence="3 4" key="1">
    <citation type="submission" date="2023-03" db="EMBL/GenBank/DDBJ databases">
        <title>Draft assemblies of triclosan tolerant bacteria isolated from returned activated sludge.</title>
        <authorList>
            <person name="Van Hamelsveld S."/>
        </authorList>
    </citation>
    <scope>NUCLEOTIDE SEQUENCE [LARGE SCALE GENOMIC DNA]</scope>
    <source>
        <strain evidence="3 4">GW210010_S58</strain>
    </source>
</reference>
<dbReference type="Pfam" id="PF13510">
    <property type="entry name" value="Fer2_4"/>
    <property type="match status" value="1"/>
</dbReference>
<protein>
    <submittedName>
        <fullName evidence="3">2Fe-2S iron-sulfur cluster-binding protein</fullName>
    </submittedName>
</protein>
<dbReference type="SUPFAM" id="SSF54292">
    <property type="entry name" value="2Fe-2S ferredoxin-like"/>
    <property type="match status" value="1"/>
</dbReference>
<dbReference type="InterPro" id="IPR036010">
    <property type="entry name" value="2Fe-2S_ferredoxin-like_sf"/>
</dbReference>
<keyword evidence="4" id="KW-1185">Reference proteome</keyword>
<dbReference type="InterPro" id="IPR042204">
    <property type="entry name" value="2Fe-2S-bd_N"/>
</dbReference>
<feature type="domain" description="2Fe-2S ferredoxin-type" evidence="2">
    <location>
        <begin position="1"/>
        <end position="77"/>
    </location>
</feature>
<dbReference type="PROSITE" id="PS51085">
    <property type="entry name" value="2FE2S_FER_2"/>
    <property type="match status" value="1"/>
</dbReference>
<evidence type="ECO:0000313" key="4">
    <source>
        <dbReference type="Proteomes" id="UP001216674"/>
    </source>
</evidence>